<dbReference type="GO" id="GO:0017172">
    <property type="term" value="F:cysteine dioxygenase activity"/>
    <property type="evidence" value="ECO:0007669"/>
    <property type="project" value="UniProtKB-UniRule"/>
</dbReference>
<dbReference type="EMBL" id="PGGS01001324">
    <property type="protein sequence ID" value="PNH00535.1"/>
    <property type="molecule type" value="Genomic_DNA"/>
</dbReference>
<name>A0A2J7ZJT9_9CHLO</name>
<dbReference type="Pfam" id="PF05995">
    <property type="entry name" value="CDO_I"/>
    <property type="match status" value="1"/>
</dbReference>
<dbReference type="PANTHER" id="PTHR12918:SF1">
    <property type="entry name" value="CYSTEINE DIOXYGENASE TYPE 1"/>
    <property type="match status" value="1"/>
</dbReference>
<reference evidence="10 11" key="1">
    <citation type="journal article" date="2017" name="Mol. Biol. Evol.">
        <title>The 4-celled Tetrabaena socialis nuclear genome reveals the essential components for genetic control of cell number at the origin of multicellularity in the volvocine lineage.</title>
        <authorList>
            <person name="Featherston J."/>
            <person name="Arakaki Y."/>
            <person name="Hanschen E.R."/>
            <person name="Ferris P.J."/>
            <person name="Michod R.E."/>
            <person name="Olson B.J.S.C."/>
            <person name="Nozaki H."/>
            <person name="Durand P.M."/>
        </authorList>
    </citation>
    <scope>NUCLEOTIDE SEQUENCE [LARGE SCALE GENOMIC DNA]</scope>
    <source>
        <strain evidence="10 11">NIES-571</strain>
    </source>
</reference>
<dbReference type="SUPFAM" id="SSF51182">
    <property type="entry name" value="RmlC-like cupins"/>
    <property type="match status" value="1"/>
</dbReference>
<feature type="cross-link" description="3'-(S-cysteinyl)-tyrosine (Cys-Tyr)" evidence="7">
    <location>
        <begin position="155"/>
        <end position="245"/>
    </location>
</feature>
<feature type="binding site" evidence="8">
    <location>
        <position position="150"/>
    </location>
    <ligand>
        <name>Fe cation</name>
        <dbReference type="ChEBI" id="CHEBI:24875"/>
        <note>catalytic</note>
    </ligand>
</feature>
<dbReference type="InterPro" id="IPR010300">
    <property type="entry name" value="CDO_1"/>
</dbReference>
<evidence type="ECO:0000256" key="5">
    <source>
        <dbReference type="ARBA" id="ARBA00023002"/>
    </source>
</evidence>
<dbReference type="Proteomes" id="UP000236333">
    <property type="component" value="Unassembled WGS sequence"/>
</dbReference>
<dbReference type="InterPro" id="IPR014710">
    <property type="entry name" value="RmlC-like_jellyroll"/>
</dbReference>
<accession>A0A2J7ZJT9</accession>
<evidence type="ECO:0000256" key="3">
    <source>
        <dbReference type="ARBA" id="ARBA00022723"/>
    </source>
</evidence>
<evidence type="ECO:0000313" key="10">
    <source>
        <dbReference type="EMBL" id="PNH00535.1"/>
    </source>
</evidence>
<keyword evidence="11" id="KW-1185">Reference proteome</keyword>
<keyword evidence="3 8" id="KW-0479">Metal-binding</keyword>
<evidence type="ECO:0000256" key="6">
    <source>
        <dbReference type="ARBA" id="ARBA00023004"/>
    </source>
</evidence>
<organism evidence="10 11">
    <name type="scientific">Tetrabaena socialis</name>
    <dbReference type="NCBI Taxonomy" id="47790"/>
    <lineage>
        <taxon>Eukaryota</taxon>
        <taxon>Viridiplantae</taxon>
        <taxon>Chlorophyta</taxon>
        <taxon>core chlorophytes</taxon>
        <taxon>Chlorophyceae</taxon>
        <taxon>CS clade</taxon>
        <taxon>Chlamydomonadales</taxon>
        <taxon>Tetrabaenaceae</taxon>
        <taxon>Tetrabaena</taxon>
    </lineage>
</organism>
<evidence type="ECO:0000256" key="1">
    <source>
        <dbReference type="ARBA" id="ARBA00006622"/>
    </source>
</evidence>
<keyword evidence="7" id="KW-0883">Thioether bond</keyword>
<dbReference type="OrthoDB" id="543511at2759"/>
<dbReference type="GO" id="GO:0019448">
    <property type="term" value="P:L-cysteine catabolic process"/>
    <property type="evidence" value="ECO:0007669"/>
    <property type="project" value="TreeGrafter"/>
</dbReference>
<comment type="similarity">
    <text evidence="1 9">Belongs to the cysteine dioxygenase family.</text>
</comment>
<dbReference type="InterPro" id="IPR011051">
    <property type="entry name" value="RmlC_Cupin_sf"/>
</dbReference>
<comment type="cofactor">
    <cofactor evidence="9">
        <name>Fe cation</name>
        <dbReference type="ChEBI" id="CHEBI:24875"/>
    </cofactor>
    <text evidence="9">Binds 1 Fe cation per subunit.</text>
</comment>
<dbReference type="Gene3D" id="2.60.120.10">
    <property type="entry name" value="Jelly Rolls"/>
    <property type="match status" value="1"/>
</dbReference>
<sequence>MASVVCSLDGDGMVQIARKTVTESVGKGCQDTSAAVVQLGAAASAAAGVPEVPRLEDLLQQLRDVFEREKAQGITLGSQQHQQQPESFKRMNDGVQGLLRAYAASNSLDWQKYALFNDLHYVRNLVEANDDFELIVLCWKTGQVSRVHNHADSHCWLAVLGGEMREVQYQQAPAPPAVHGAAVPEDAAYVEATHSTEMRVGDCGYINDFLALHTVGCYGPEAERCRSEGGAGPYVPQGGVTLHLYAPPIKRVKIYDNDTVTERIPGFYSKGGVRV</sequence>
<dbReference type="GO" id="GO:0008198">
    <property type="term" value="F:ferrous iron binding"/>
    <property type="evidence" value="ECO:0007669"/>
    <property type="project" value="TreeGrafter"/>
</dbReference>
<dbReference type="EC" id="1.13.11.20" evidence="2 9"/>
<comment type="catalytic activity">
    <reaction evidence="9">
        <text>L-cysteine + O2 = 3-sulfino-L-alanine + H(+)</text>
        <dbReference type="Rhea" id="RHEA:20441"/>
        <dbReference type="ChEBI" id="CHEBI:15378"/>
        <dbReference type="ChEBI" id="CHEBI:15379"/>
        <dbReference type="ChEBI" id="CHEBI:35235"/>
        <dbReference type="ChEBI" id="CHEBI:61085"/>
        <dbReference type="EC" id="1.13.11.20"/>
    </reaction>
</comment>
<evidence type="ECO:0000256" key="4">
    <source>
        <dbReference type="ARBA" id="ARBA00022964"/>
    </source>
</evidence>
<protein>
    <recommendedName>
        <fullName evidence="2 9">Cysteine dioxygenase</fullName>
        <ecNumber evidence="2 9">1.13.11.20</ecNumber>
    </recommendedName>
</protein>
<proteinExistence type="inferred from homology"/>
<evidence type="ECO:0000256" key="9">
    <source>
        <dbReference type="RuleBase" id="RU366010"/>
    </source>
</evidence>
<dbReference type="CDD" id="cd10548">
    <property type="entry name" value="cupin_CDO"/>
    <property type="match status" value="1"/>
</dbReference>
<keyword evidence="4 9" id="KW-0223">Dioxygenase</keyword>
<dbReference type="PANTHER" id="PTHR12918">
    <property type="entry name" value="CYSTEINE DIOXYGENASE"/>
    <property type="match status" value="1"/>
</dbReference>
<feature type="binding site" evidence="8">
    <location>
        <position position="148"/>
    </location>
    <ligand>
        <name>Fe cation</name>
        <dbReference type="ChEBI" id="CHEBI:24875"/>
        <note>catalytic</note>
    </ligand>
</feature>
<feature type="binding site" evidence="8">
    <location>
        <position position="213"/>
    </location>
    <ligand>
        <name>Fe cation</name>
        <dbReference type="ChEBI" id="CHEBI:24875"/>
        <note>catalytic</note>
    </ligand>
</feature>
<evidence type="ECO:0000256" key="8">
    <source>
        <dbReference type="PIRSR" id="PIRSR610300-51"/>
    </source>
</evidence>
<comment type="caution">
    <text evidence="10">The sequence shown here is derived from an EMBL/GenBank/DDBJ whole genome shotgun (WGS) entry which is preliminary data.</text>
</comment>
<keyword evidence="6 8" id="KW-0408">Iron</keyword>
<dbReference type="AlphaFoldDB" id="A0A2J7ZJT9"/>
<evidence type="ECO:0000313" key="11">
    <source>
        <dbReference type="Proteomes" id="UP000236333"/>
    </source>
</evidence>
<evidence type="ECO:0000256" key="7">
    <source>
        <dbReference type="PIRSR" id="PIRSR610300-50"/>
    </source>
</evidence>
<keyword evidence="5 9" id="KW-0560">Oxidoreductase</keyword>
<evidence type="ECO:0000256" key="2">
    <source>
        <dbReference type="ARBA" id="ARBA00013133"/>
    </source>
</evidence>
<gene>
    <name evidence="10" type="ORF">TSOC_013640</name>
</gene>